<dbReference type="InterPro" id="IPR011527">
    <property type="entry name" value="ABC1_TM_dom"/>
</dbReference>
<keyword evidence="3" id="KW-0547">Nucleotide-binding</keyword>
<keyword evidence="4 10" id="KW-0067">ATP-binding</keyword>
<dbReference type="PANTHER" id="PTHR24221:SF397">
    <property type="entry name" value="ABC TRANSPORTER, ATP-BINDING TRANSMEMBRANE PROTEIN"/>
    <property type="match status" value="1"/>
</dbReference>
<evidence type="ECO:0000313" key="11">
    <source>
        <dbReference type="Proteomes" id="UP000284731"/>
    </source>
</evidence>
<dbReference type="FunFam" id="3.40.50.300:FF:000218">
    <property type="entry name" value="Multidrug ABC transporter ATP-binding protein"/>
    <property type="match status" value="1"/>
</dbReference>
<dbReference type="InterPro" id="IPR039421">
    <property type="entry name" value="Type_1_exporter"/>
</dbReference>
<feature type="transmembrane region" description="Helical" evidence="7">
    <location>
        <begin position="253"/>
        <end position="274"/>
    </location>
</feature>
<dbReference type="GO" id="GO:0005524">
    <property type="term" value="F:ATP binding"/>
    <property type="evidence" value="ECO:0007669"/>
    <property type="project" value="UniProtKB-KW"/>
</dbReference>
<reference evidence="10 11" key="1">
    <citation type="submission" date="2018-08" db="EMBL/GenBank/DDBJ databases">
        <title>A genome reference for cultivated species of the human gut microbiota.</title>
        <authorList>
            <person name="Zou Y."/>
            <person name="Xue W."/>
            <person name="Luo G."/>
        </authorList>
    </citation>
    <scope>NUCLEOTIDE SEQUENCE [LARGE SCALE GENOMIC DNA]</scope>
    <source>
        <strain evidence="10 11">AF18-46</strain>
    </source>
</reference>
<dbReference type="InterPro" id="IPR027417">
    <property type="entry name" value="P-loop_NTPase"/>
</dbReference>
<gene>
    <name evidence="10" type="ORF">DWX20_09365</name>
</gene>
<evidence type="ECO:0000256" key="2">
    <source>
        <dbReference type="ARBA" id="ARBA00022692"/>
    </source>
</evidence>
<evidence type="ECO:0000259" key="9">
    <source>
        <dbReference type="PROSITE" id="PS50929"/>
    </source>
</evidence>
<evidence type="ECO:0000256" key="7">
    <source>
        <dbReference type="SAM" id="Phobius"/>
    </source>
</evidence>
<evidence type="ECO:0000256" key="1">
    <source>
        <dbReference type="ARBA" id="ARBA00004651"/>
    </source>
</evidence>
<keyword evidence="6 7" id="KW-0472">Membrane</keyword>
<dbReference type="GO" id="GO:0034040">
    <property type="term" value="F:ATPase-coupled lipid transmembrane transporter activity"/>
    <property type="evidence" value="ECO:0007669"/>
    <property type="project" value="TreeGrafter"/>
</dbReference>
<feature type="transmembrane region" description="Helical" evidence="7">
    <location>
        <begin position="280"/>
        <end position="304"/>
    </location>
</feature>
<dbReference type="GO" id="GO:0005886">
    <property type="term" value="C:plasma membrane"/>
    <property type="evidence" value="ECO:0007669"/>
    <property type="project" value="UniProtKB-SubCell"/>
</dbReference>
<dbReference type="AlphaFoldDB" id="A0A412PAK8"/>
<dbReference type="SUPFAM" id="SSF90123">
    <property type="entry name" value="ABC transporter transmembrane region"/>
    <property type="match status" value="1"/>
</dbReference>
<sequence>MDYQKQSVQGWIKTFIYDVRFRYLQSIFFAILKVFIGIIPYYLLGNIISRLLQGDKDWHHYLLAILWMAGCWILYVLFHTISTSISHRTTFQVLAKIRRMVLSKLARIPLGDVLSTSSGAYKNIIVERIESMEVTLAHIIPEFTSSLLGPLIVLIYMLRIDWRIALLSLLPLPIGMIFFIHMMIVSEKGKYSEKCFSATKTLNNTAVEYINGIDVIKVFGKAKSSYQKFVEAAENSANSYLNWMRKCIVDQSFAMVILPSTLVVILPVGILFVMQGTLSIANLILLAILSLGLLTPIITMGSYIDDISKINVIFGEVTEILNRKDMQRPSVVTQQINGNDITFSHVSFGYTNDVEVLHDISLEIKANTVNALVGPSGSGKSTIAKLIASFWDPKQGMITFGGVNMQDIPLDEYNRLIAYVSQDNYLFNLSVMENIRLGKPNASDDEVIQAAKNCGCHDFIMQLEHGYQTIVGDAGGHLSGGERQRVAIARAILKDAPVIILDEATAYTDPENEALVQASLAKLVQGKTLLVIAHRLSTIANADQIILIHGGRVEAKGTHSELLKNSSLYQQMWYAHIQSKDTEEGEATYA</sequence>
<feature type="transmembrane region" description="Helical" evidence="7">
    <location>
        <begin position="21"/>
        <end position="43"/>
    </location>
</feature>
<dbReference type="InterPro" id="IPR036640">
    <property type="entry name" value="ABC1_TM_sf"/>
</dbReference>
<dbReference type="InterPro" id="IPR003439">
    <property type="entry name" value="ABC_transporter-like_ATP-bd"/>
</dbReference>
<accession>A0A412PAK8</accession>
<dbReference type="SUPFAM" id="SSF52540">
    <property type="entry name" value="P-loop containing nucleoside triphosphate hydrolases"/>
    <property type="match status" value="1"/>
</dbReference>
<dbReference type="InterPro" id="IPR017871">
    <property type="entry name" value="ABC_transporter-like_CS"/>
</dbReference>
<evidence type="ECO:0000256" key="6">
    <source>
        <dbReference type="ARBA" id="ARBA00023136"/>
    </source>
</evidence>
<name>A0A412PAK8_9FIRM</name>
<dbReference type="PROSITE" id="PS50929">
    <property type="entry name" value="ABC_TM1F"/>
    <property type="match status" value="1"/>
</dbReference>
<dbReference type="SMART" id="SM00382">
    <property type="entry name" value="AAA"/>
    <property type="match status" value="1"/>
</dbReference>
<evidence type="ECO:0000256" key="4">
    <source>
        <dbReference type="ARBA" id="ARBA00022840"/>
    </source>
</evidence>
<comment type="caution">
    <text evidence="10">The sequence shown here is derived from an EMBL/GenBank/DDBJ whole genome shotgun (WGS) entry which is preliminary data.</text>
</comment>
<evidence type="ECO:0000256" key="3">
    <source>
        <dbReference type="ARBA" id="ARBA00022741"/>
    </source>
</evidence>
<dbReference type="EMBL" id="QRWX01000005">
    <property type="protein sequence ID" value="RGT53637.1"/>
    <property type="molecule type" value="Genomic_DNA"/>
</dbReference>
<evidence type="ECO:0000313" key="10">
    <source>
        <dbReference type="EMBL" id="RGT53637.1"/>
    </source>
</evidence>
<evidence type="ECO:0000259" key="8">
    <source>
        <dbReference type="PROSITE" id="PS50893"/>
    </source>
</evidence>
<feature type="transmembrane region" description="Helical" evidence="7">
    <location>
        <begin position="58"/>
        <end position="78"/>
    </location>
</feature>
<dbReference type="Pfam" id="PF00664">
    <property type="entry name" value="ABC_membrane"/>
    <property type="match status" value="1"/>
</dbReference>
<comment type="subcellular location">
    <subcellularLocation>
        <location evidence="1">Cell membrane</location>
        <topology evidence="1">Multi-pass membrane protein</topology>
    </subcellularLocation>
</comment>
<feature type="transmembrane region" description="Helical" evidence="7">
    <location>
        <begin position="164"/>
        <end position="184"/>
    </location>
</feature>
<proteinExistence type="predicted"/>
<keyword evidence="2 7" id="KW-0812">Transmembrane</keyword>
<keyword evidence="5 7" id="KW-1133">Transmembrane helix</keyword>
<dbReference type="PROSITE" id="PS00211">
    <property type="entry name" value="ABC_TRANSPORTER_1"/>
    <property type="match status" value="1"/>
</dbReference>
<dbReference type="PROSITE" id="PS50893">
    <property type="entry name" value="ABC_TRANSPORTER_2"/>
    <property type="match status" value="1"/>
</dbReference>
<dbReference type="RefSeq" id="WP_118765310.1">
    <property type="nucleotide sequence ID" value="NZ_CABJCF010000005.1"/>
</dbReference>
<protein>
    <submittedName>
        <fullName evidence="10">ABC transporter ATP-binding protein</fullName>
    </submittedName>
</protein>
<dbReference type="PANTHER" id="PTHR24221">
    <property type="entry name" value="ATP-BINDING CASSETTE SUB-FAMILY B"/>
    <property type="match status" value="1"/>
</dbReference>
<organism evidence="10 11">
    <name type="scientific">Solobacterium moorei</name>
    <dbReference type="NCBI Taxonomy" id="102148"/>
    <lineage>
        <taxon>Bacteria</taxon>
        <taxon>Bacillati</taxon>
        <taxon>Bacillota</taxon>
        <taxon>Erysipelotrichia</taxon>
        <taxon>Erysipelotrichales</taxon>
        <taxon>Erysipelotrichaceae</taxon>
        <taxon>Solobacterium</taxon>
    </lineage>
</organism>
<evidence type="ECO:0000256" key="5">
    <source>
        <dbReference type="ARBA" id="ARBA00022989"/>
    </source>
</evidence>
<feature type="domain" description="ABC transporter" evidence="8">
    <location>
        <begin position="336"/>
        <end position="575"/>
    </location>
</feature>
<dbReference type="Gene3D" id="1.20.1560.10">
    <property type="entry name" value="ABC transporter type 1, transmembrane domain"/>
    <property type="match status" value="1"/>
</dbReference>
<dbReference type="Gene3D" id="3.40.50.300">
    <property type="entry name" value="P-loop containing nucleotide triphosphate hydrolases"/>
    <property type="match status" value="1"/>
</dbReference>
<dbReference type="InterPro" id="IPR003593">
    <property type="entry name" value="AAA+_ATPase"/>
</dbReference>
<dbReference type="GO" id="GO:0016887">
    <property type="term" value="F:ATP hydrolysis activity"/>
    <property type="evidence" value="ECO:0007669"/>
    <property type="project" value="InterPro"/>
</dbReference>
<dbReference type="Pfam" id="PF00005">
    <property type="entry name" value="ABC_tran"/>
    <property type="match status" value="1"/>
</dbReference>
<dbReference type="GO" id="GO:0140359">
    <property type="term" value="F:ABC-type transporter activity"/>
    <property type="evidence" value="ECO:0007669"/>
    <property type="project" value="InterPro"/>
</dbReference>
<dbReference type="Proteomes" id="UP000284731">
    <property type="component" value="Unassembled WGS sequence"/>
</dbReference>
<feature type="domain" description="ABC transmembrane type-1" evidence="9">
    <location>
        <begin position="26"/>
        <end position="309"/>
    </location>
</feature>